<dbReference type="EC" id="2.5.1.129" evidence="5"/>
<evidence type="ECO:0000256" key="2">
    <source>
        <dbReference type="ARBA" id="ARBA00022630"/>
    </source>
</evidence>
<feature type="binding site" evidence="5">
    <location>
        <position position="125"/>
    </location>
    <ligand>
        <name>FMN</name>
        <dbReference type="ChEBI" id="CHEBI:58210"/>
    </ligand>
</feature>
<dbReference type="Gene3D" id="3.40.50.1950">
    <property type="entry name" value="Flavin prenyltransferase-like"/>
    <property type="match status" value="1"/>
</dbReference>
<dbReference type="GO" id="GO:0106141">
    <property type="term" value="F:flavin prenyltransferase activity"/>
    <property type="evidence" value="ECO:0007669"/>
    <property type="project" value="UniProtKB-EC"/>
</dbReference>
<feature type="domain" description="Flavoprotein" evidence="6">
    <location>
        <begin position="5"/>
        <end position="174"/>
    </location>
</feature>
<dbReference type="EMBL" id="CP043329">
    <property type="protein sequence ID" value="QEK51107.1"/>
    <property type="molecule type" value="Genomic_DNA"/>
</dbReference>
<dbReference type="InterPro" id="IPR003382">
    <property type="entry name" value="Flavoprotein"/>
</dbReference>
<dbReference type="RefSeq" id="WP_149074161.1">
    <property type="nucleotide sequence ID" value="NZ_CP043329.1"/>
</dbReference>
<organism evidence="7 8">
    <name type="scientific">Pedobacter aquae</name>
    <dbReference type="NCBI Taxonomy" id="2605747"/>
    <lineage>
        <taxon>Bacteria</taxon>
        <taxon>Pseudomonadati</taxon>
        <taxon>Bacteroidota</taxon>
        <taxon>Sphingobacteriia</taxon>
        <taxon>Sphingobacteriales</taxon>
        <taxon>Sphingobacteriaceae</taxon>
        <taxon>Pedobacter</taxon>
    </lineage>
</organism>
<dbReference type="NCBIfam" id="TIGR00421">
    <property type="entry name" value="ubiX_pad"/>
    <property type="match status" value="1"/>
</dbReference>
<comment type="similarity">
    <text evidence="5">Belongs to the UbiX/PAD1 family.</text>
</comment>
<sequence length="190" mass="21004">MRKRKIVVAVTGASGAIYAKLLLDKLVKLQNQIEAVGVVMSDNAKDVWQYELGHQDYQNYPFTFYAKSDFMAPFASGSAKYDTMIIVPCSMGTMGRIAAGISNDLTTRAADVILKERRKLILVARDTPLNLIHITNMKTVTEAGGIICPAIPSFYSRPQTIEEVALTVVNRIIDLAGLDDDTYRWGENQA</sequence>
<feature type="binding site" evidence="5">
    <location>
        <position position="155"/>
    </location>
    <ligand>
        <name>dimethylallyl phosphate</name>
        <dbReference type="ChEBI" id="CHEBI:88052"/>
    </ligand>
</feature>
<comment type="function">
    <text evidence="5">Flavin prenyltransferase that catalyzes the synthesis of the prenylated FMN cofactor (prenyl-FMN) for 4-hydroxy-3-polyprenylbenzoic acid decarboxylase UbiD. The prenyltransferase is metal-independent and links a dimethylallyl moiety from dimethylallyl monophosphate (DMAP) to the flavin N5 and C6 atoms of FMN.</text>
</comment>
<keyword evidence="2 5" id="KW-0285">Flavoprotein</keyword>
<keyword evidence="3 5" id="KW-0288">FMN</keyword>
<evidence type="ECO:0000313" key="8">
    <source>
        <dbReference type="Proteomes" id="UP000323653"/>
    </source>
</evidence>
<feature type="binding site" evidence="5">
    <location>
        <begin position="12"/>
        <end position="14"/>
    </location>
    <ligand>
        <name>FMN</name>
        <dbReference type="ChEBI" id="CHEBI:58210"/>
    </ligand>
</feature>
<gene>
    <name evidence="5" type="primary">ubiX</name>
    <name evidence="7" type="ORF">FYC62_05020</name>
</gene>
<dbReference type="Proteomes" id="UP000323653">
    <property type="component" value="Chromosome"/>
</dbReference>
<dbReference type="InterPro" id="IPR004507">
    <property type="entry name" value="UbiX-like"/>
</dbReference>
<feature type="binding site" evidence="5">
    <location>
        <position position="171"/>
    </location>
    <ligand>
        <name>dimethylallyl phosphate</name>
        <dbReference type="ChEBI" id="CHEBI:88052"/>
    </ligand>
</feature>
<accession>A0A5C0VGF0</accession>
<evidence type="ECO:0000259" key="6">
    <source>
        <dbReference type="Pfam" id="PF02441"/>
    </source>
</evidence>
<proteinExistence type="inferred from homology"/>
<comment type="catalytic activity">
    <reaction evidence="5">
        <text>dimethylallyl phosphate + FMNH2 = prenylated FMNH2 + phosphate</text>
        <dbReference type="Rhea" id="RHEA:37743"/>
        <dbReference type="ChEBI" id="CHEBI:43474"/>
        <dbReference type="ChEBI" id="CHEBI:57618"/>
        <dbReference type="ChEBI" id="CHEBI:87467"/>
        <dbReference type="ChEBI" id="CHEBI:88052"/>
        <dbReference type="EC" id="2.5.1.129"/>
    </reaction>
</comment>
<evidence type="ECO:0000256" key="4">
    <source>
        <dbReference type="ARBA" id="ARBA00022679"/>
    </source>
</evidence>
<evidence type="ECO:0000256" key="3">
    <source>
        <dbReference type="ARBA" id="ARBA00022643"/>
    </source>
</evidence>
<dbReference type="InterPro" id="IPR036551">
    <property type="entry name" value="Flavin_trans-like"/>
</dbReference>
<dbReference type="HAMAP" id="MF_01984">
    <property type="entry name" value="ubiX_pad"/>
    <property type="match status" value="1"/>
</dbReference>
<dbReference type="Pfam" id="PF02441">
    <property type="entry name" value="Flavoprotein"/>
    <property type="match status" value="1"/>
</dbReference>
<reference evidence="7 8" key="1">
    <citation type="submission" date="2019-08" db="EMBL/GenBank/DDBJ databases">
        <title>Pedobacter sp. nov., isolated from Han river, South Korea.</title>
        <authorList>
            <person name="Lee D.-H."/>
            <person name="Kim Y.-S."/>
            <person name="Hwang E.-M."/>
            <person name="Le Tran T.C."/>
            <person name="Cha C.-J."/>
        </authorList>
    </citation>
    <scope>NUCLEOTIDE SEQUENCE [LARGE SCALE GENOMIC DNA]</scope>
    <source>
        <strain evidence="7 8">CJ43</strain>
    </source>
</reference>
<evidence type="ECO:0000256" key="1">
    <source>
        <dbReference type="ARBA" id="ARBA00022602"/>
    </source>
</evidence>
<dbReference type="KEGG" id="pej:FYC62_05020"/>
<dbReference type="NCBIfam" id="NF004685">
    <property type="entry name" value="PRK06029.1"/>
    <property type="match status" value="1"/>
</dbReference>
<keyword evidence="4 5" id="KW-0808">Transferase</keyword>
<evidence type="ECO:0000313" key="7">
    <source>
        <dbReference type="EMBL" id="QEK51107.1"/>
    </source>
</evidence>
<dbReference type="SUPFAM" id="SSF52507">
    <property type="entry name" value="Homo-oligomeric flavin-containing Cys decarboxylases, HFCD"/>
    <property type="match status" value="1"/>
</dbReference>
<keyword evidence="8" id="KW-1185">Reference proteome</keyword>
<feature type="binding site" evidence="5">
    <location>
        <position position="41"/>
    </location>
    <ligand>
        <name>FMN</name>
        <dbReference type="ChEBI" id="CHEBI:58210"/>
    </ligand>
</feature>
<comment type="caution">
    <text evidence="5">Lacks conserved residue(s) required for the propagation of feature annotation.</text>
</comment>
<protein>
    <recommendedName>
        <fullName evidence="5">Flavin prenyltransferase UbiX</fullName>
        <ecNumber evidence="5">2.5.1.129</ecNumber>
    </recommendedName>
</protein>
<feature type="binding site" evidence="5">
    <location>
        <begin position="90"/>
        <end position="93"/>
    </location>
    <ligand>
        <name>FMN</name>
        <dbReference type="ChEBI" id="CHEBI:58210"/>
    </ligand>
</feature>
<keyword evidence="1 5" id="KW-0637">Prenyltransferase</keyword>
<dbReference type="AlphaFoldDB" id="A0A5C0VGF0"/>
<name>A0A5C0VGF0_9SPHI</name>
<evidence type="ECO:0000256" key="5">
    <source>
        <dbReference type="HAMAP-Rule" id="MF_01984"/>
    </source>
</evidence>